<keyword evidence="8" id="KW-1185">Reference proteome</keyword>
<comment type="caution">
    <text evidence="7">The sequence shown here is derived from an EMBL/GenBank/DDBJ whole genome shotgun (WGS) entry which is preliminary data.</text>
</comment>
<dbReference type="Gene3D" id="3.30.40.10">
    <property type="entry name" value="Zinc/RING finger domain, C3HC4 (zinc finger)"/>
    <property type="match status" value="1"/>
</dbReference>
<dbReference type="SUPFAM" id="SSF57850">
    <property type="entry name" value="RING/U-box"/>
    <property type="match status" value="1"/>
</dbReference>
<evidence type="ECO:0000256" key="4">
    <source>
        <dbReference type="PROSITE-ProRule" id="PRU00175"/>
    </source>
</evidence>
<dbReference type="OrthoDB" id="546518at2759"/>
<dbReference type="SMART" id="SM00184">
    <property type="entry name" value="RING"/>
    <property type="match status" value="1"/>
</dbReference>
<dbReference type="PANTHER" id="PTHR23327">
    <property type="entry name" value="RING FINGER PROTEIN 127"/>
    <property type="match status" value="1"/>
</dbReference>
<dbReference type="GO" id="GO:0008270">
    <property type="term" value="F:zinc ion binding"/>
    <property type="evidence" value="ECO:0007669"/>
    <property type="project" value="UniProtKB-KW"/>
</dbReference>
<dbReference type="InterPro" id="IPR001841">
    <property type="entry name" value="Znf_RING"/>
</dbReference>
<proteinExistence type="predicted"/>
<dbReference type="Pfam" id="PF00097">
    <property type="entry name" value="zf-C3HC4"/>
    <property type="match status" value="1"/>
</dbReference>
<keyword evidence="3" id="KW-0862">Zinc</keyword>
<evidence type="ECO:0000259" key="6">
    <source>
        <dbReference type="PROSITE" id="PS50089"/>
    </source>
</evidence>
<reference evidence="7" key="2">
    <citation type="submission" date="2020-11" db="EMBL/GenBank/DDBJ databases">
        <authorList>
            <person name="Cecchin M."/>
            <person name="Marcolungo L."/>
            <person name="Rossato M."/>
            <person name="Girolomoni L."/>
            <person name="Cosentino E."/>
            <person name="Cuine S."/>
            <person name="Li-Beisson Y."/>
            <person name="Delledonne M."/>
            <person name="Ballottari M."/>
        </authorList>
    </citation>
    <scope>NUCLEOTIDE SEQUENCE</scope>
    <source>
        <strain evidence="7">211/11P</strain>
        <tissue evidence="7">Whole cell</tissue>
    </source>
</reference>
<dbReference type="PROSITE" id="PS50089">
    <property type="entry name" value="ZF_RING_2"/>
    <property type="match status" value="1"/>
</dbReference>
<evidence type="ECO:0000256" key="3">
    <source>
        <dbReference type="ARBA" id="ARBA00022833"/>
    </source>
</evidence>
<keyword evidence="1" id="KW-0479">Metal-binding</keyword>
<dbReference type="Proteomes" id="UP001055712">
    <property type="component" value="Unassembled WGS sequence"/>
</dbReference>
<dbReference type="EMBL" id="SIDB01000007">
    <property type="protein sequence ID" value="KAI3430245.1"/>
    <property type="molecule type" value="Genomic_DNA"/>
</dbReference>
<keyword evidence="2 4" id="KW-0863">Zinc-finger</keyword>
<dbReference type="GO" id="GO:0061630">
    <property type="term" value="F:ubiquitin protein ligase activity"/>
    <property type="evidence" value="ECO:0007669"/>
    <property type="project" value="TreeGrafter"/>
</dbReference>
<gene>
    <name evidence="7" type="ORF">D9Q98_004841</name>
</gene>
<dbReference type="InterPro" id="IPR018957">
    <property type="entry name" value="Znf_C3HC4_RING-type"/>
</dbReference>
<sequence length="165" mass="17770">MRRSASKPPVSAPAPPPSETATASRCSSASQLSTLPLDYQCPCCWKTLLRPVVTSCGHTFCEACLHRWTVDMDKTSCPCCRASLPQAVPPVDRQLERLIELCCPLEAAGSPDSNSLQAEACSAAEAECLGGQEGIEVEPEPTWDPANISCCWLMHRGSSVRHPFP</sequence>
<name>A0A9D4TMZ0_CHLVU</name>
<dbReference type="PANTHER" id="PTHR23327:SF42">
    <property type="entry name" value="LON PEPTIDASE N-TERMINAL DOMAIN AND RING FINGER PROTEIN C14F5.10C"/>
    <property type="match status" value="1"/>
</dbReference>
<dbReference type="AlphaFoldDB" id="A0A9D4TMZ0"/>
<evidence type="ECO:0000256" key="5">
    <source>
        <dbReference type="SAM" id="MobiDB-lite"/>
    </source>
</evidence>
<feature type="domain" description="RING-type" evidence="6">
    <location>
        <begin position="41"/>
        <end position="81"/>
    </location>
</feature>
<protein>
    <recommendedName>
        <fullName evidence="6">RING-type domain-containing protein</fullName>
    </recommendedName>
</protein>
<evidence type="ECO:0000313" key="7">
    <source>
        <dbReference type="EMBL" id="KAI3430245.1"/>
    </source>
</evidence>
<accession>A0A9D4TMZ0</accession>
<evidence type="ECO:0000256" key="1">
    <source>
        <dbReference type="ARBA" id="ARBA00022723"/>
    </source>
</evidence>
<evidence type="ECO:0000313" key="8">
    <source>
        <dbReference type="Proteomes" id="UP001055712"/>
    </source>
</evidence>
<feature type="region of interest" description="Disordered" evidence="5">
    <location>
        <begin position="1"/>
        <end position="21"/>
    </location>
</feature>
<organism evidence="7 8">
    <name type="scientific">Chlorella vulgaris</name>
    <name type="common">Green alga</name>
    <dbReference type="NCBI Taxonomy" id="3077"/>
    <lineage>
        <taxon>Eukaryota</taxon>
        <taxon>Viridiplantae</taxon>
        <taxon>Chlorophyta</taxon>
        <taxon>core chlorophytes</taxon>
        <taxon>Trebouxiophyceae</taxon>
        <taxon>Chlorellales</taxon>
        <taxon>Chlorellaceae</taxon>
        <taxon>Chlorella clade</taxon>
        <taxon>Chlorella</taxon>
    </lineage>
</organism>
<reference evidence="7" key="1">
    <citation type="journal article" date="2019" name="Plant J.">
        <title>Chlorella vulgaris genome assembly and annotation reveals the molecular basis for metabolic acclimation to high light conditions.</title>
        <authorList>
            <person name="Cecchin M."/>
            <person name="Marcolungo L."/>
            <person name="Rossato M."/>
            <person name="Girolomoni L."/>
            <person name="Cosentino E."/>
            <person name="Cuine S."/>
            <person name="Li-Beisson Y."/>
            <person name="Delledonne M."/>
            <person name="Ballottari M."/>
        </authorList>
    </citation>
    <scope>NUCLEOTIDE SEQUENCE</scope>
    <source>
        <strain evidence="7">211/11P</strain>
    </source>
</reference>
<evidence type="ECO:0000256" key="2">
    <source>
        <dbReference type="ARBA" id="ARBA00022771"/>
    </source>
</evidence>
<dbReference type="InterPro" id="IPR017907">
    <property type="entry name" value="Znf_RING_CS"/>
</dbReference>
<dbReference type="PROSITE" id="PS00518">
    <property type="entry name" value="ZF_RING_1"/>
    <property type="match status" value="1"/>
</dbReference>
<dbReference type="InterPro" id="IPR013083">
    <property type="entry name" value="Znf_RING/FYVE/PHD"/>
</dbReference>